<evidence type="ECO:0000313" key="2">
    <source>
        <dbReference type="Proteomes" id="UP000030170"/>
    </source>
</evidence>
<reference evidence="1 2" key="1">
    <citation type="journal article" date="2014" name="Mol. Ecol.">
        <title>Evolution of Synechococcus.</title>
        <authorList>
            <person name="Dvorak P."/>
            <person name="Casamatta D."/>
            <person name="Hasler P."/>
            <person name="Poulickova A."/>
            <person name="Ondrej V."/>
            <person name="Sanges R."/>
        </authorList>
    </citation>
    <scope>NUCLEOTIDE SEQUENCE [LARGE SCALE GENOMIC DNA]</scope>
    <source>
        <strain evidence="1 2">CAUP A 1101</strain>
    </source>
</reference>
<protein>
    <submittedName>
        <fullName evidence="1">Uncharacterized protein</fullName>
    </submittedName>
</protein>
<dbReference type="RefSeq" id="WP_036533305.1">
    <property type="nucleotide sequence ID" value="NZ_JJML01000022.1"/>
</dbReference>
<accession>A0A098TK31</accession>
<gene>
    <name evidence="1" type="ORF">DO97_07195</name>
</gene>
<sequence length="125" mass="13917">MLDDALILVGDLTPEEARVGIKAFNWKLNIPCGQLLIFCGGEADDEYLRETLNQQQEQHQGFAWVNVPPRRISHGTLRYPPTLYPPAIALNGSPPQCQPLKVAGLNSRPFGGFFDQDNREDPDDA</sequence>
<proteinExistence type="predicted"/>
<name>A0A098TK31_9CYAN</name>
<dbReference type="AlphaFoldDB" id="A0A098TK31"/>
<dbReference type="Proteomes" id="UP000030170">
    <property type="component" value="Unassembled WGS sequence"/>
</dbReference>
<evidence type="ECO:0000313" key="1">
    <source>
        <dbReference type="EMBL" id="KGF72626.1"/>
    </source>
</evidence>
<organism evidence="1 2">
    <name type="scientific">Neosynechococcus sphagnicola sy1</name>
    <dbReference type="NCBI Taxonomy" id="1497020"/>
    <lineage>
        <taxon>Bacteria</taxon>
        <taxon>Bacillati</taxon>
        <taxon>Cyanobacteriota</taxon>
        <taxon>Cyanophyceae</taxon>
        <taxon>Neosynechococcales</taxon>
        <taxon>Neosynechococcaceae</taxon>
        <taxon>Neosynechococcus</taxon>
    </lineage>
</organism>
<keyword evidence="2" id="KW-1185">Reference proteome</keyword>
<comment type="caution">
    <text evidence="1">The sequence shown here is derived from an EMBL/GenBank/DDBJ whole genome shotgun (WGS) entry which is preliminary data.</text>
</comment>
<dbReference type="EMBL" id="JJML01000022">
    <property type="protein sequence ID" value="KGF72626.1"/>
    <property type="molecule type" value="Genomic_DNA"/>
</dbReference>